<gene>
    <name evidence="2" type="ORF">OUZ56_026709</name>
</gene>
<evidence type="ECO:0000256" key="1">
    <source>
        <dbReference type="SAM" id="MobiDB-lite"/>
    </source>
</evidence>
<sequence>MVLLIVVGKRSWSFFAGSYDVNRDGNRFKKTLPLETPLPLASSKPGFDCFTMRLSSVCQRESVGQVGSGPAQALAPAPTSATVDHRVRCVAHQWTRQYYSLARGEESQRAQYEHRSASLLSLDRTVIIWSSSLLLDSIVAGRRRKGRDEARRKGDADTTADIKEAQEEAAEDEKESRKSLHLSKNNQLTTTNSALVHETMDGSNGRIRLVTLSAATPSGITTSARCVDYGADYWWSSRHCASLSGLN</sequence>
<accession>A0ABQ9ZMK1</accession>
<dbReference type="Proteomes" id="UP001234178">
    <property type="component" value="Unassembled WGS sequence"/>
</dbReference>
<dbReference type="EMBL" id="JAOYFB010000004">
    <property type="protein sequence ID" value="KAK4014175.1"/>
    <property type="molecule type" value="Genomic_DNA"/>
</dbReference>
<protein>
    <submittedName>
        <fullName evidence="2">Uncharacterized protein</fullName>
    </submittedName>
</protein>
<reference evidence="2 3" key="1">
    <citation type="journal article" date="2023" name="Nucleic Acids Res.">
        <title>The hologenome of Daphnia magna reveals possible DNA methylation and microbiome-mediated evolution of the host genome.</title>
        <authorList>
            <person name="Chaturvedi A."/>
            <person name="Li X."/>
            <person name="Dhandapani V."/>
            <person name="Marshall H."/>
            <person name="Kissane S."/>
            <person name="Cuenca-Cambronero M."/>
            <person name="Asole G."/>
            <person name="Calvet F."/>
            <person name="Ruiz-Romero M."/>
            <person name="Marangio P."/>
            <person name="Guigo R."/>
            <person name="Rago D."/>
            <person name="Mirbahai L."/>
            <person name="Eastwood N."/>
            <person name="Colbourne J.K."/>
            <person name="Zhou J."/>
            <person name="Mallon E."/>
            <person name="Orsini L."/>
        </authorList>
    </citation>
    <scope>NUCLEOTIDE SEQUENCE [LARGE SCALE GENOMIC DNA]</scope>
    <source>
        <strain evidence="2">LRV0_1</strain>
    </source>
</reference>
<organism evidence="2 3">
    <name type="scientific">Daphnia magna</name>
    <dbReference type="NCBI Taxonomy" id="35525"/>
    <lineage>
        <taxon>Eukaryota</taxon>
        <taxon>Metazoa</taxon>
        <taxon>Ecdysozoa</taxon>
        <taxon>Arthropoda</taxon>
        <taxon>Crustacea</taxon>
        <taxon>Branchiopoda</taxon>
        <taxon>Diplostraca</taxon>
        <taxon>Cladocera</taxon>
        <taxon>Anomopoda</taxon>
        <taxon>Daphniidae</taxon>
        <taxon>Daphnia</taxon>
    </lineage>
</organism>
<feature type="compositionally biased region" description="Polar residues" evidence="1">
    <location>
        <begin position="182"/>
        <end position="194"/>
    </location>
</feature>
<evidence type="ECO:0000313" key="2">
    <source>
        <dbReference type="EMBL" id="KAK4014175.1"/>
    </source>
</evidence>
<feature type="region of interest" description="Disordered" evidence="1">
    <location>
        <begin position="168"/>
        <end position="199"/>
    </location>
</feature>
<proteinExistence type="predicted"/>
<evidence type="ECO:0000313" key="3">
    <source>
        <dbReference type="Proteomes" id="UP001234178"/>
    </source>
</evidence>
<keyword evidence="3" id="KW-1185">Reference proteome</keyword>
<name>A0ABQ9ZMK1_9CRUS</name>
<comment type="caution">
    <text evidence="2">The sequence shown here is derived from an EMBL/GenBank/DDBJ whole genome shotgun (WGS) entry which is preliminary data.</text>
</comment>